<organism evidence="5 6">
    <name type="scientific">Parascedosporium putredinis</name>
    <dbReference type="NCBI Taxonomy" id="1442378"/>
    <lineage>
        <taxon>Eukaryota</taxon>
        <taxon>Fungi</taxon>
        <taxon>Dikarya</taxon>
        <taxon>Ascomycota</taxon>
        <taxon>Pezizomycotina</taxon>
        <taxon>Sordariomycetes</taxon>
        <taxon>Hypocreomycetidae</taxon>
        <taxon>Microascales</taxon>
        <taxon>Microascaceae</taxon>
        <taxon>Parascedosporium</taxon>
    </lineage>
</organism>
<comment type="caution">
    <text evidence="5">The sequence shown here is derived from an EMBL/GenBank/DDBJ whole genome shotgun (WGS) entry which is preliminary data.</text>
</comment>
<gene>
    <name evidence="5" type="ORF">PPNO1_LOCUS4374</name>
</gene>
<proteinExistence type="inferred from homology"/>
<dbReference type="OrthoDB" id="348201at2759"/>
<dbReference type="Pfam" id="PF08621">
    <property type="entry name" value="RPAP1_N"/>
    <property type="match status" value="1"/>
</dbReference>
<dbReference type="InterPro" id="IPR039913">
    <property type="entry name" value="RPAP1/Rba50"/>
</dbReference>
<evidence type="ECO:0000256" key="2">
    <source>
        <dbReference type="SAM" id="MobiDB-lite"/>
    </source>
</evidence>
<evidence type="ECO:0000313" key="5">
    <source>
        <dbReference type="EMBL" id="CAI4214645.1"/>
    </source>
</evidence>
<evidence type="ECO:0008006" key="7">
    <source>
        <dbReference type="Google" id="ProtNLM"/>
    </source>
</evidence>
<evidence type="ECO:0000313" key="6">
    <source>
        <dbReference type="Proteomes" id="UP000838763"/>
    </source>
</evidence>
<dbReference type="InterPro" id="IPR013929">
    <property type="entry name" value="RPAP1_C"/>
</dbReference>
<dbReference type="InterPro" id="IPR013930">
    <property type="entry name" value="RPAP1_N"/>
</dbReference>
<dbReference type="Proteomes" id="UP000838763">
    <property type="component" value="Unassembled WGS sequence"/>
</dbReference>
<reference evidence="5" key="1">
    <citation type="submission" date="2022-11" db="EMBL/GenBank/DDBJ databases">
        <authorList>
            <person name="Scott C."/>
            <person name="Bruce N."/>
        </authorList>
    </citation>
    <scope>NUCLEOTIDE SEQUENCE</scope>
</reference>
<sequence>MASPFIISDLVETEASAPTPLADSDFQLFASEKRKIDRENQQRIADMSPAEIEEARRELMHGLDPALIERLFKRATIDDDDSSSSPIFNISPGQPSQPPPEIKVEDVSKPTAEPKPTPERSPEPAVDDRPSQDTAATEPTPTGKAQRPISTRPTQTFSSRSTKILSQPTGRPYQARLDGSPTHRGQHRGQGIPYHPGKDSLSASALRFDFKGRLIPPRLSRQIPVSKGLHHHGLAPEAAGYTVEELCILARSAVAAQRCIAFQVLGRILFRLGNGEWGLDEDDPIAMGIWGTIKQGRALDSLSEAAAKEHGHRSSQAYAIEALWLYERVVGRQSSAEGEA</sequence>
<accession>A0A9P1H3F6</accession>
<comment type="similarity">
    <text evidence="1">Belongs to the RPAP1 family.</text>
</comment>
<dbReference type="AlphaFoldDB" id="A0A9P1H3F6"/>
<dbReference type="EMBL" id="CALLCH030000012">
    <property type="protein sequence ID" value="CAI4214645.1"/>
    <property type="molecule type" value="Genomic_DNA"/>
</dbReference>
<keyword evidence="6" id="KW-1185">Reference proteome</keyword>
<feature type="domain" description="RPAP1 N-terminal" evidence="4">
    <location>
        <begin position="35"/>
        <end position="78"/>
    </location>
</feature>
<name>A0A9P1H3F6_9PEZI</name>
<feature type="domain" description="RPAP1 C-terminal" evidence="3">
    <location>
        <begin position="206"/>
        <end position="272"/>
    </location>
</feature>
<evidence type="ECO:0000259" key="3">
    <source>
        <dbReference type="Pfam" id="PF08620"/>
    </source>
</evidence>
<evidence type="ECO:0000259" key="4">
    <source>
        <dbReference type="Pfam" id="PF08621"/>
    </source>
</evidence>
<feature type="compositionally biased region" description="Basic and acidic residues" evidence="2">
    <location>
        <begin position="116"/>
        <end position="131"/>
    </location>
</feature>
<dbReference type="PANTHER" id="PTHR21483">
    <property type="entry name" value="RNA POLYMERASE II-ASSOCIATED PROTEIN 1"/>
    <property type="match status" value="1"/>
</dbReference>
<evidence type="ECO:0000256" key="1">
    <source>
        <dbReference type="ARBA" id="ARBA00009953"/>
    </source>
</evidence>
<protein>
    <recommendedName>
        <fullName evidence="7">RNA polymerase II-associated protein 1 N-terminal domain-containing protein</fullName>
    </recommendedName>
</protein>
<feature type="compositionally biased region" description="Polar residues" evidence="2">
    <location>
        <begin position="148"/>
        <end position="169"/>
    </location>
</feature>
<dbReference type="GO" id="GO:0006366">
    <property type="term" value="P:transcription by RNA polymerase II"/>
    <property type="evidence" value="ECO:0007669"/>
    <property type="project" value="InterPro"/>
</dbReference>
<dbReference type="PANTHER" id="PTHR21483:SF18">
    <property type="entry name" value="RNA POLYMERASE II-ASSOCIATED PROTEIN 1"/>
    <property type="match status" value="1"/>
</dbReference>
<feature type="region of interest" description="Disordered" evidence="2">
    <location>
        <begin position="77"/>
        <end position="197"/>
    </location>
</feature>
<dbReference type="Pfam" id="PF08620">
    <property type="entry name" value="RPAP1_C"/>
    <property type="match status" value="1"/>
</dbReference>